<dbReference type="GO" id="GO:0004765">
    <property type="term" value="F:shikimate kinase activity"/>
    <property type="evidence" value="ECO:0007669"/>
    <property type="project" value="UniProtKB-UniRule"/>
</dbReference>
<comment type="caution">
    <text evidence="10">The sequence shown here is derived from an EMBL/GenBank/DDBJ whole genome shotgun (WGS) entry which is preliminary data.</text>
</comment>
<feature type="domain" description="HTH cro/C1-type" evidence="9">
    <location>
        <begin position="51"/>
        <end position="105"/>
    </location>
</feature>
<comment type="catalytic activity">
    <reaction evidence="7">
        <text>shikimate + ATP = 3-phosphoshikimate + ADP + H(+)</text>
        <dbReference type="Rhea" id="RHEA:13121"/>
        <dbReference type="ChEBI" id="CHEBI:15378"/>
        <dbReference type="ChEBI" id="CHEBI:30616"/>
        <dbReference type="ChEBI" id="CHEBI:36208"/>
        <dbReference type="ChEBI" id="CHEBI:145989"/>
        <dbReference type="ChEBI" id="CHEBI:456216"/>
        <dbReference type="EC" id="2.7.1.71"/>
    </reaction>
</comment>
<dbReference type="SUPFAM" id="SSF47413">
    <property type="entry name" value="lambda repressor-like DNA-binding domains"/>
    <property type="match status" value="1"/>
</dbReference>
<dbReference type="Pfam" id="PF01202">
    <property type="entry name" value="SKI"/>
    <property type="match status" value="1"/>
</dbReference>
<feature type="binding site" evidence="7">
    <location>
        <position position="273"/>
    </location>
    <ligand>
        <name>substrate</name>
    </ligand>
</feature>
<comment type="pathway">
    <text evidence="7">Metabolic intermediate biosynthesis; chorismate biosynthesis; chorismate from D-erythrose 4-phosphate and phosphoenolpyruvate: step 5/7.</text>
</comment>
<keyword evidence="2 7" id="KW-0808">Transferase</keyword>
<dbReference type="PANTHER" id="PTHR21087:SF16">
    <property type="entry name" value="SHIKIMATE KINASE 1, CHLOROPLASTIC"/>
    <property type="match status" value="1"/>
</dbReference>
<dbReference type="RefSeq" id="WP_258307849.1">
    <property type="nucleotide sequence ID" value="NZ_QGGT01000001.1"/>
</dbReference>
<keyword evidence="7" id="KW-0460">Magnesium</keyword>
<dbReference type="GO" id="GO:0005524">
    <property type="term" value="F:ATP binding"/>
    <property type="evidence" value="ECO:0007669"/>
    <property type="project" value="UniProtKB-UniRule"/>
</dbReference>
<dbReference type="Pfam" id="PF01381">
    <property type="entry name" value="HTH_3"/>
    <property type="match status" value="1"/>
</dbReference>
<keyword evidence="7" id="KW-0963">Cytoplasm</keyword>
<evidence type="ECO:0000256" key="2">
    <source>
        <dbReference type="ARBA" id="ARBA00022679"/>
    </source>
</evidence>
<dbReference type="CDD" id="cd00464">
    <property type="entry name" value="SK"/>
    <property type="match status" value="1"/>
</dbReference>
<name>A0A316F0Q2_9BURK</name>
<comment type="cofactor">
    <cofactor evidence="7">
        <name>Mg(2+)</name>
        <dbReference type="ChEBI" id="CHEBI:18420"/>
    </cofactor>
    <text evidence="7">Binds 1 Mg(2+) ion per subunit.</text>
</comment>
<dbReference type="NCBIfam" id="NF006015">
    <property type="entry name" value="PRK08154.1"/>
    <property type="match status" value="1"/>
</dbReference>
<feature type="region of interest" description="Disordered" evidence="8">
    <location>
        <begin position="1"/>
        <end position="44"/>
    </location>
</feature>
<sequence>MRRDPQQRHDDRPGSAAPPDRATDRATGADATSPAAPAARDPYLTQLGERIRSLRAARGMSRKDLARGADVSERYLANLETGTGNASVLLLREVARALDVPLPVVLAEVDMRAEGLADGSGSAAPLSASLPQAVQGTQAVHGAQGGHGTHPGQRAAEFSQLVQWLAQLPAHDLARVREAARQALSPTASPAARHRRIALIGLRGAGKSTLGRALASAENMPFVELNTAIEREAGASLSEIHSLYGQAAYRRYEMRALERVLREHQTMVLATPGSLVSEPATFNLLLSHCFTIWVRTSPEEHMARVVAQGDMRPMEGNREAMTDLRRILQARSPLYARADLTIDTSGQDAGTSLRTLRERLRENA</sequence>
<dbReference type="InterPro" id="IPR027417">
    <property type="entry name" value="P-loop_NTPase"/>
</dbReference>
<dbReference type="InterPro" id="IPR000623">
    <property type="entry name" value="Shikimate_kinase/TSH1"/>
</dbReference>
<comment type="function">
    <text evidence="7">Catalyzes the specific phosphorylation of the 3-hydroxyl group of shikimic acid using ATP as a cosubstrate.</text>
</comment>
<reference evidence="10 11" key="1">
    <citation type="submission" date="2018-05" db="EMBL/GenBank/DDBJ databases">
        <title>Genomic Encyclopedia of Type Strains, Phase IV (KMG-V): Genome sequencing to study the core and pangenomes of soil and plant-associated prokaryotes.</title>
        <authorList>
            <person name="Whitman W."/>
        </authorList>
    </citation>
    <scope>NUCLEOTIDE SEQUENCE [LARGE SCALE GENOMIC DNA]</scope>
    <source>
        <strain evidence="10 11">SLV-132</strain>
    </source>
</reference>
<feature type="binding site" evidence="7">
    <location>
        <position position="331"/>
    </location>
    <ligand>
        <name>substrate</name>
    </ligand>
</feature>
<proteinExistence type="inferred from homology"/>
<comment type="subcellular location">
    <subcellularLocation>
        <location evidence="7">Cytoplasm</location>
    </subcellularLocation>
</comment>
<dbReference type="InterPro" id="IPR010982">
    <property type="entry name" value="Lambda_DNA-bd_dom_sf"/>
</dbReference>
<comment type="similarity">
    <text evidence="7">Belongs to the shikimate kinase family.</text>
</comment>
<dbReference type="Gene3D" id="1.10.260.40">
    <property type="entry name" value="lambda repressor-like DNA-binding domains"/>
    <property type="match status" value="1"/>
</dbReference>
<keyword evidence="4 7" id="KW-0418">Kinase</keyword>
<dbReference type="GO" id="GO:0008652">
    <property type="term" value="P:amino acid biosynthetic process"/>
    <property type="evidence" value="ECO:0007669"/>
    <property type="project" value="UniProtKB-KW"/>
</dbReference>
<evidence type="ECO:0000256" key="6">
    <source>
        <dbReference type="ARBA" id="ARBA00023141"/>
    </source>
</evidence>
<evidence type="ECO:0000256" key="3">
    <source>
        <dbReference type="ARBA" id="ARBA00022741"/>
    </source>
</evidence>
<dbReference type="GO" id="GO:0003677">
    <property type="term" value="F:DNA binding"/>
    <property type="evidence" value="ECO:0007669"/>
    <property type="project" value="InterPro"/>
</dbReference>
<feature type="binding site" evidence="7">
    <location>
        <position position="250"/>
    </location>
    <ligand>
        <name>substrate</name>
    </ligand>
</feature>
<comment type="caution">
    <text evidence="7">Lacks conserved residue(s) required for the propagation of feature annotation.</text>
</comment>
<dbReference type="UniPathway" id="UPA00053">
    <property type="reaction ID" value="UER00088"/>
</dbReference>
<dbReference type="InterPro" id="IPR001387">
    <property type="entry name" value="Cro/C1-type_HTH"/>
</dbReference>
<evidence type="ECO:0000259" key="9">
    <source>
        <dbReference type="PROSITE" id="PS50943"/>
    </source>
</evidence>
<dbReference type="GO" id="GO:0000287">
    <property type="term" value="F:magnesium ion binding"/>
    <property type="evidence" value="ECO:0007669"/>
    <property type="project" value="UniProtKB-UniRule"/>
</dbReference>
<feature type="compositionally biased region" description="Basic and acidic residues" evidence="8">
    <location>
        <begin position="1"/>
        <end position="13"/>
    </location>
</feature>
<comment type="subunit">
    <text evidence="7">Monomer.</text>
</comment>
<dbReference type="Proteomes" id="UP000245754">
    <property type="component" value="Unassembled WGS sequence"/>
</dbReference>
<dbReference type="EC" id="2.7.1.71" evidence="7"/>
<evidence type="ECO:0000313" key="10">
    <source>
        <dbReference type="EMBL" id="PWK37063.1"/>
    </source>
</evidence>
<dbReference type="Gene3D" id="3.40.50.300">
    <property type="entry name" value="P-loop containing nucleotide triphosphate hydrolases"/>
    <property type="match status" value="1"/>
</dbReference>
<keyword evidence="3 7" id="KW-0547">Nucleotide-binding</keyword>
<evidence type="ECO:0000256" key="5">
    <source>
        <dbReference type="ARBA" id="ARBA00022840"/>
    </source>
</evidence>
<feature type="binding site" evidence="7">
    <location>
        <position position="347"/>
    </location>
    <ligand>
        <name>ATP</name>
        <dbReference type="ChEBI" id="CHEBI:30616"/>
    </ligand>
</feature>
<dbReference type="EMBL" id="QGGT01000001">
    <property type="protein sequence ID" value="PWK37063.1"/>
    <property type="molecule type" value="Genomic_DNA"/>
</dbReference>
<evidence type="ECO:0000313" key="11">
    <source>
        <dbReference type="Proteomes" id="UP000245754"/>
    </source>
</evidence>
<feature type="binding site" evidence="7">
    <location>
        <begin position="204"/>
        <end position="209"/>
    </location>
    <ligand>
        <name>ATP</name>
        <dbReference type="ChEBI" id="CHEBI:30616"/>
    </ligand>
</feature>
<keyword evidence="5 7" id="KW-0067">ATP-binding</keyword>
<dbReference type="HAMAP" id="MF_00109">
    <property type="entry name" value="Shikimate_kinase"/>
    <property type="match status" value="1"/>
</dbReference>
<dbReference type="GO" id="GO:0009073">
    <property type="term" value="P:aromatic amino acid family biosynthetic process"/>
    <property type="evidence" value="ECO:0007669"/>
    <property type="project" value="UniProtKB-KW"/>
</dbReference>
<evidence type="ECO:0000256" key="4">
    <source>
        <dbReference type="ARBA" id="ARBA00022777"/>
    </source>
</evidence>
<dbReference type="SMART" id="SM00530">
    <property type="entry name" value="HTH_XRE"/>
    <property type="match status" value="1"/>
</dbReference>
<dbReference type="GO" id="GO:0009423">
    <property type="term" value="P:chorismate biosynthetic process"/>
    <property type="evidence" value="ECO:0007669"/>
    <property type="project" value="UniProtKB-UniRule"/>
</dbReference>
<keyword evidence="6 7" id="KW-0057">Aromatic amino acid biosynthesis</keyword>
<evidence type="ECO:0000256" key="1">
    <source>
        <dbReference type="ARBA" id="ARBA00022605"/>
    </source>
</evidence>
<keyword evidence="7" id="KW-0479">Metal-binding</keyword>
<evidence type="ECO:0000256" key="8">
    <source>
        <dbReference type="SAM" id="MobiDB-lite"/>
    </source>
</evidence>
<feature type="compositionally biased region" description="Low complexity" evidence="8">
    <location>
        <begin position="25"/>
        <end position="41"/>
    </location>
</feature>
<dbReference type="CDD" id="cd00093">
    <property type="entry name" value="HTH_XRE"/>
    <property type="match status" value="1"/>
</dbReference>
<dbReference type="AlphaFoldDB" id="A0A316F0Q2"/>
<dbReference type="SUPFAM" id="SSF52540">
    <property type="entry name" value="P-loop containing nucleoside triphosphate hydrolases"/>
    <property type="match status" value="1"/>
</dbReference>
<accession>A0A316F0Q2</accession>
<keyword evidence="1 7" id="KW-0028">Amino-acid biosynthesis</keyword>
<organism evidence="10 11">
    <name type="scientific">Cupriavidus plantarum</name>
    <dbReference type="NCBI Taxonomy" id="942865"/>
    <lineage>
        <taxon>Bacteria</taxon>
        <taxon>Pseudomonadati</taxon>
        <taxon>Pseudomonadota</taxon>
        <taxon>Betaproteobacteria</taxon>
        <taxon>Burkholderiales</taxon>
        <taxon>Burkholderiaceae</taxon>
        <taxon>Cupriavidus</taxon>
    </lineage>
</organism>
<feature type="binding site" evidence="7">
    <location>
        <position position="208"/>
    </location>
    <ligand>
        <name>Mg(2+)</name>
        <dbReference type="ChEBI" id="CHEBI:18420"/>
    </ligand>
</feature>
<feature type="binding site" evidence="7">
    <location>
        <position position="312"/>
    </location>
    <ligand>
        <name>ATP</name>
        <dbReference type="ChEBI" id="CHEBI:30616"/>
    </ligand>
</feature>
<dbReference type="PROSITE" id="PS50943">
    <property type="entry name" value="HTH_CROC1"/>
    <property type="match status" value="1"/>
</dbReference>
<dbReference type="GO" id="GO:0005829">
    <property type="term" value="C:cytosol"/>
    <property type="evidence" value="ECO:0007669"/>
    <property type="project" value="TreeGrafter"/>
</dbReference>
<evidence type="ECO:0000256" key="7">
    <source>
        <dbReference type="HAMAP-Rule" id="MF_00109"/>
    </source>
</evidence>
<dbReference type="InterPro" id="IPR031322">
    <property type="entry name" value="Shikimate/glucono_kinase"/>
</dbReference>
<dbReference type="PANTHER" id="PTHR21087">
    <property type="entry name" value="SHIKIMATE KINASE"/>
    <property type="match status" value="1"/>
</dbReference>
<protein>
    <recommendedName>
        <fullName evidence="7">Shikimate kinase</fullName>
        <shortName evidence="7">SK</shortName>
        <ecNumber evidence="7">2.7.1.71</ecNumber>
    </recommendedName>
</protein>
<gene>
    <name evidence="7" type="primary">aroK</name>
    <name evidence="10" type="ORF">C7419_101942</name>
</gene>
<keyword evidence="11" id="KW-1185">Reference proteome</keyword>
<dbReference type="PRINTS" id="PR01100">
    <property type="entry name" value="SHIKIMTKNASE"/>
</dbReference>